<accession>A0ABM8GIE8</accession>
<sequence>MNIHTPEDQARIWLDTLRVIDDAGLLDTIIYVDLCNEYPLPFWAPYLRAEDLGPEPSKTEPRLIEWMRDSIAILRSHYPHLDYTFSFNSEFERWPDLDVSMLDVLEPHVWMATTDNDRFNERVGYHFEKFDPIGFDHLVKNGRAEYENNRAEYDRLLFEQIDRVADWSRATGLGLYTTECWSIVDYKDWPGLDWDWVLDLNARAVEYAASKGRWVGIATSNFCGPQFAGMWREVEWHQRLTTLIKSAPVDSDLSRTRTFRGSEPVNPTPSATVPTLGKDLRHDI</sequence>
<feature type="region of interest" description="Disordered" evidence="1">
    <location>
        <begin position="255"/>
        <end position="284"/>
    </location>
</feature>
<dbReference type="InterPro" id="IPR024778">
    <property type="entry name" value="Put_cellulase"/>
</dbReference>
<evidence type="ECO:0000313" key="3">
    <source>
        <dbReference type="Proteomes" id="UP001321486"/>
    </source>
</evidence>
<dbReference type="EMBL" id="AP027732">
    <property type="protein sequence ID" value="BDZ48162.1"/>
    <property type="molecule type" value="Genomic_DNA"/>
</dbReference>
<dbReference type="Gene3D" id="3.20.20.80">
    <property type="entry name" value="Glycosidases"/>
    <property type="match status" value="1"/>
</dbReference>
<dbReference type="Proteomes" id="UP001321486">
    <property type="component" value="Chromosome"/>
</dbReference>
<organism evidence="2 3">
    <name type="scientific">Frondihabitans sucicola</name>
    <dbReference type="NCBI Taxonomy" id="1268041"/>
    <lineage>
        <taxon>Bacteria</taxon>
        <taxon>Bacillati</taxon>
        <taxon>Actinomycetota</taxon>
        <taxon>Actinomycetes</taxon>
        <taxon>Micrococcales</taxon>
        <taxon>Microbacteriaceae</taxon>
        <taxon>Frondihabitans</taxon>
    </lineage>
</organism>
<name>A0ABM8GIE8_9MICO</name>
<dbReference type="Pfam" id="PF12876">
    <property type="entry name" value="Cellulase-like"/>
    <property type="match status" value="1"/>
</dbReference>
<proteinExistence type="predicted"/>
<dbReference type="SUPFAM" id="SSF51445">
    <property type="entry name" value="(Trans)glycosidases"/>
    <property type="match status" value="1"/>
</dbReference>
<dbReference type="InterPro" id="IPR017853">
    <property type="entry name" value="GH"/>
</dbReference>
<gene>
    <name evidence="2" type="ORF">GCM10025867_04030</name>
</gene>
<reference evidence="3" key="1">
    <citation type="journal article" date="2019" name="Int. J. Syst. Evol. Microbiol.">
        <title>The Global Catalogue of Microorganisms (GCM) 10K type strain sequencing project: providing services to taxonomists for standard genome sequencing and annotation.</title>
        <authorList>
            <consortium name="The Broad Institute Genomics Platform"/>
            <consortium name="The Broad Institute Genome Sequencing Center for Infectious Disease"/>
            <person name="Wu L."/>
            <person name="Ma J."/>
        </authorList>
    </citation>
    <scope>NUCLEOTIDE SEQUENCE [LARGE SCALE GENOMIC DNA]</scope>
    <source>
        <strain evidence="3">NBRC 108728</strain>
    </source>
</reference>
<protein>
    <submittedName>
        <fullName evidence="2">Uncharacterized protein</fullName>
    </submittedName>
</protein>
<evidence type="ECO:0000313" key="2">
    <source>
        <dbReference type="EMBL" id="BDZ48162.1"/>
    </source>
</evidence>
<keyword evidence="3" id="KW-1185">Reference proteome</keyword>
<evidence type="ECO:0000256" key="1">
    <source>
        <dbReference type="SAM" id="MobiDB-lite"/>
    </source>
</evidence>